<dbReference type="KEGG" id="svn:CP980_29570"/>
<dbReference type="AlphaFoldDB" id="A0A5J6JMJ6"/>
<keyword evidence="3" id="KW-0378">Hydrolase</keyword>
<proteinExistence type="predicted"/>
<feature type="chain" id="PRO_5023804217" evidence="1">
    <location>
        <begin position="28"/>
        <end position="889"/>
    </location>
</feature>
<dbReference type="GO" id="GO:0016798">
    <property type="term" value="F:hydrolase activity, acting on glycosyl bonds"/>
    <property type="evidence" value="ECO:0007669"/>
    <property type="project" value="UniProtKB-KW"/>
</dbReference>
<dbReference type="RefSeq" id="WP_150529459.1">
    <property type="nucleotide sequence ID" value="NZ_BNBW01000003.1"/>
</dbReference>
<feature type="signal peptide" evidence="1">
    <location>
        <begin position="1"/>
        <end position="27"/>
    </location>
</feature>
<keyword evidence="3" id="KW-0326">Glycosidase</keyword>
<accession>A0A5J6JMJ6</accession>
<feature type="domain" description="Phosphodiester glycosidase" evidence="2">
    <location>
        <begin position="250"/>
        <end position="393"/>
    </location>
</feature>
<dbReference type="InterPro" id="IPR018711">
    <property type="entry name" value="NAGPA"/>
</dbReference>
<evidence type="ECO:0000313" key="4">
    <source>
        <dbReference type="Proteomes" id="UP000325563"/>
    </source>
</evidence>
<organism evidence="3 4">
    <name type="scientific">Streptomyces vinaceus</name>
    <dbReference type="NCBI Taxonomy" id="1960"/>
    <lineage>
        <taxon>Bacteria</taxon>
        <taxon>Bacillati</taxon>
        <taxon>Actinomycetota</taxon>
        <taxon>Actinomycetes</taxon>
        <taxon>Kitasatosporales</taxon>
        <taxon>Streptomycetaceae</taxon>
        <taxon>Streptomyces</taxon>
    </lineage>
</organism>
<sequence>MLSPRPLLPVLLAVLLVAPAAASPAHAVAAGSDGIETARTGRQIAPGVRLESYDRLERDRWLRIDELLVDLGGSGGVRAEYLGGRGRGPATVAESAARHSAGPGRRVVAAVNGDFFDIRGTGAPLGPGLGGGRLLHSAGPGPAAAPAVGFGADGAGRVLRIALDGSVTLPGGAVRPLTGYNAARPAAGGLCAYTADWPGTRLPALGAAVEVRGGRVAAAAPPVRGRPGSLRRERPEPGTTLLAAAAGDSAAAAELAALRLGDAVAVAARALAGGGPVPVAAVGGREALVVAGVPQDHDGEPNNTAAPRTAVGFSRDGRRLRILVVDGRQRDSGGLTLTALGAMMHRLGSYEALNLDGGGSTTLLAGLSGASVLALENSPSDGPLRPVANGIALTAPAGSGRIAGFRVEPVGGTAEEFTRVFPGLGRTLTATGYDALLGPAPGAPVWSAQGAGTVGPGGVFRALRPGRAMAHARRATAHGALLLTVLGPLTRIRPTRSRIGLAQQGEKTGFRLTGYDAQGAAAVVEPRDVALEFDRSRWSVTDDGLGGFTVTALVPQATGHLRAAVGAATVEIPLGVGLVTLPVSDLADAGEWTGPGASVTEGHPGAGLALELPRAGAQGGAAPPRPVPVPELARALTLWVDGDGSGARPTVELADADGAAVKVPGPAVDWTGWREVAFPLPATAQPPLAVTRFSAVGGTGPGRLGLDTLGARTPPTGPAAVPVVRDPIVTTEAGVRARPWRFAVGADAPGADFLLTGAGRPGFVHRGVRFLSLDTAEPTVAGGGLSRIRALREALAAAAREPATGALAVVRTYAPAAVDRKESALTDRLLAEFRRTTGKRAAVLTLAAPEFAAARSEGVLSVAAPRTGRTVVGVDAFARGDWLAVRHTP</sequence>
<keyword evidence="4" id="KW-1185">Reference proteome</keyword>
<dbReference type="GeneID" id="95614695"/>
<dbReference type="EMBL" id="CP023692">
    <property type="protein sequence ID" value="QEV48678.1"/>
    <property type="molecule type" value="Genomic_DNA"/>
</dbReference>
<reference evidence="3 4" key="1">
    <citation type="submission" date="2017-09" db="EMBL/GenBank/DDBJ databases">
        <authorList>
            <person name="Lee N."/>
            <person name="Cho B.-K."/>
        </authorList>
    </citation>
    <scope>NUCLEOTIDE SEQUENCE [LARGE SCALE GENOMIC DNA]</scope>
    <source>
        <strain evidence="3 4">ATCC 27476</strain>
    </source>
</reference>
<dbReference type="Proteomes" id="UP000325563">
    <property type="component" value="Chromosome"/>
</dbReference>
<name>A0A5J6JMJ6_STRVI</name>
<evidence type="ECO:0000256" key="1">
    <source>
        <dbReference type="SAM" id="SignalP"/>
    </source>
</evidence>
<protein>
    <submittedName>
        <fullName evidence="3">Phosphodiester glycosidase family protein</fullName>
    </submittedName>
</protein>
<dbReference type="Pfam" id="PF09992">
    <property type="entry name" value="NAGPA"/>
    <property type="match status" value="1"/>
</dbReference>
<gene>
    <name evidence="3" type="ORF">CP980_29570</name>
</gene>
<keyword evidence="1" id="KW-0732">Signal</keyword>
<dbReference type="PANTHER" id="PTHR40446">
    <property type="entry name" value="N-ACETYLGLUCOSAMINE-1-PHOSPHODIESTER ALPHA-N-ACETYLGLUCOSAMINIDASE"/>
    <property type="match status" value="1"/>
</dbReference>
<dbReference type="PANTHER" id="PTHR40446:SF2">
    <property type="entry name" value="N-ACETYLGLUCOSAMINE-1-PHOSPHODIESTER ALPHA-N-ACETYLGLUCOSAMINIDASE"/>
    <property type="match status" value="1"/>
</dbReference>
<evidence type="ECO:0000313" key="3">
    <source>
        <dbReference type="EMBL" id="QEV48678.1"/>
    </source>
</evidence>
<evidence type="ECO:0000259" key="2">
    <source>
        <dbReference type="Pfam" id="PF09992"/>
    </source>
</evidence>